<proteinExistence type="predicted"/>
<dbReference type="Gene3D" id="3.10.100.10">
    <property type="entry name" value="Mannose-Binding Protein A, subunit A"/>
    <property type="match status" value="1"/>
</dbReference>
<dbReference type="InterPro" id="IPR034007">
    <property type="entry name" value="CTLD_bac"/>
</dbReference>
<feature type="domain" description="C-type lectin" evidence="2">
    <location>
        <begin position="148"/>
        <end position="271"/>
    </location>
</feature>
<reference evidence="4" key="1">
    <citation type="journal article" date="2019" name="Int. J. Syst. Evol. Microbiol.">
        <title>The Global Catalogue of Microorganisms (GCM) 10K type strain sequencing project: providing services to taxonomists for standard genome sequencing and annotation.</title>
        <authorList>
            <consortium name="The Broad Institute Genomics Platform"/>
            <consortium name="The Broad Institute Genome Sequencing Center for Infectious Disease"/>
            <person name="Wu L."/>
            <person name="Ma J."/>
        </authorList>
    </citation>
    <scope>NUCLEOTIDE SEQUENCE [LARGE SCALE GENOMIC DNA]</scope>
    <source>
        <strain evidence="4">CCUG 62215</strain>
    </source>
</reference>
<feature type="signal peptide" evidence="1">
    <location>
        <begin position="1"/>
        <end position="22"/>
    </location>
</feature>
<keyword evidence="1" id="KW-0732">Signal</keyword>
<evidence type="ECO:0000259" key="2">
    <source>
        <dbReference type="PROSITE" id="PS50041"/>
    </source>
</evidence>
<sequence>MKYLKTLIVFCLIVVSSIFAYAQDAPPEITAVGNQNFCPGSSIAIATSAEITDPDATDTTLDEVSVQISEGYVENADVLTLTGTHPNISSTFNIAQGSLILTGPATFNEFETAILSIEFSTTQTVFTSDRSFSINLGNANYLPSTDHYYFYIDSFGIPWNTARDEAASLDYFGLQGYLATITTPEEAQLTGEQSPGAGWIGASDAAAEGTWQWVTGPEAGTTFWQGAVAGTPVNGEFSFWNTGEPNNFGNVEEDYAHITDPSIGLLGSWNDLPLGGDADVNSPYHPKGYLVEFGGSPGDPDINLSAATILNMPRINVQNTEGCEGDTFNLSVTTNVDEVIWYEDAALTMPVNNGTTYDVVLTQTTTFFIASRFSTCPNVEESQLTVTVNEIPQANDITIQQCDDTSADGISVFELITFIGAINNGSTTSVVSFFEDNALTIPINASSYTNTTNNQIIFAEVLNQSSGCFAIAEVTLTVAPPSSETFELAICDDEIEDGQTEFNLSDLNDDVLMGMPTTAQVSFFPTFDDALLNDNVLPNNYTNATPDSEIIFVKVSDGTECLGIFEVNLIVNPLPELAPDETVLYCINIFPEPITIDGGVVNNVPNNFFYNWSTGETTIAIEVNEPGVYFVDVTEVDGCTNRRTITVEASSTATISSIDVVDAVENNIVTIAALGDGDYEYSIFSINGPYQDNATFTNVPSGIQTVYVRDKNGCGVVSEEVAVIGFPKFFTPNGDANNDVWTVDAFNEEFMLNSRLQIFDRHGKLLTELSAENKSWDGTYNGNLMPADDYWVLVELSDGRTITKHFALKR</sequence>
<dbReference type="NCBIfam" id="TIGR04131">
    <property type="entry name" value="Bac_Flav_CTERM"/>
    <property type="match status" value="1"/>
</dbReference>
<dbReference type="InterPro" id="IPR050111">
    <property type="entry name" value="C-type_lectin/snaclec_domain"/>
</dbReference>
<dbReference type="PROSITE" id="PS50041">
    <property type="entry name" value="C_TYPE_LECTIN_2"/>
    <property type="match status" value="1"/>
</dbReference>
<dbReference type="Pfam" id="PF19081">
    <property type="entry name" value="Ig_7"/>
    <property type="match status" value="1"/>
</dbReference>
<dbReference type="PANTHER" id="PTHR22803">
    <property type="entry name" value="MANNOSE, PHOSPHOLIPASE, LECTIN RECEPTOR RELATED"/>
    <property type="match status" value="1"/>
</dbReference>
<keyword evidence="4" id="KW-1185">Reference proteome</keyword>
<dbReference type="SUPFAM" id="SSF56436">
    <property type="entry name" value="C-type lectin-like"/>
    <property type="match status" value="1"/>
</dbReference>
<dbReference type="RefSeq" id="WP_386129882.1">
    <property type="nucleotide sequence ID" value="NZ_JBHTJL010000009.1"/>
</dbReference>
<organism evidence="3 4">
    <name type="scientific">Winogradskyella litorisediminis</name>
    <dbReference type="NCBI Taxonomy" id="1156618"/>
    <lineage>
        <taxon>Bacteria</taxon>
        <taxon>Pseudomonadati</taxon>
        <taxon>Bacteroidota</taxon>
        <taxon>Flavobacteriia</taxon>
        <taxon>Flavobacteriales</taxon>
        <taxon>Flavobacteriaceae</taxon>
        <taxon>Winogradskyella</taxon>
    </lineage>
</organism>
<protein>
    <submittedName>
        <fullName evidence="3">T9SS type B sorting domain-containing protein</fullName>
    </submittedName>
</protein>
<dbReference type="InterPro" id="IPR026341">
    <property type="entry name" value="T9SS_type_B"/>
</dbReference>
<dbReference type="Pfam" id="PF13585">
    <property type="entry name" value="CHU_C"/>
    <property type="match status" value="1"/>
</dbReference>
<evidence type="ECO:0000313" key="3">
    <source>
        <dbReference type="EMBL" id="MFD1063274.1"/>
    </source>
</evidence>
<dbReference type="CDD" id="cd03603">
    <property type="entry name" value="CLECT_VCBS"/>
    <property type="match status" value="1"/>
</dbReference>
<gene>
    <name evidence="3" type="ORF">ACFQ1Q_08440</name>
</gene>
<dbReference type="Proteomes" id="UP001597013">
    <property type="component" value="Unassembled WGS sequence"/>
</dbReference>
<dbReference type="InterPro" id="IPR044023">
    <property type="entry name" value="Ig_7"/>
</dbReference>
<evidence type="ECO:0000256" key="1">
    <source>
        <dbReference type="SAM" id="SignalP"/>
    </source>
</evidence>
<evidence type="ECO:0000313" key="4">
    <source>
        <dbReference type="Proteomes" id="UP001597013"/>
    </source>
</evidence>
<dbReference type="EMBL" id="JBHTJL010000009">
    <property type="protein sequence ID" value="MFD1063274.1"/>
    <property type="molecule type" value="Genomic_DNA"/>
</dbReference>
<dbReference type="InterPro" id="IPR001304">
    <property type="entry name" value="C-type_lectin-like"/>
</dbReference>
<comment type="caution">
    <text evidence="3">The sequence shown here is derived from an EMBL/GenBank/DDBJ whole genome shotgun (WGS) entry which is preliminary data.</text>
</comment>
<feature type="chain" id="PRO_5047541182" evidence="1">
    <location>
        <begin position="23"/>
        <end position="810"/>
    </location>
</feature>
<name>A0ABW3N6H2_9FLAO</name>
<dbReference type="InterPro" id="IPR016187">
    <property type="entry name" value="CTDL_fold"/>
</dbReference>
<accession>A0ABW3N6H2</accession>
<dbReference type="InterPro" id="IPR016186">
    <property type="entry name" value="C-type_lectin-like/link_sf"/>
</dbReference>